<organism evidence="2 3">
    <name type="scientific">Pedobacter cryoconitis</name>
    <dbReference type="NCBI Taxonomy" id="188932"/>
    <lineage>
        <taxon>Bacteria</taxon>
        <taxon>Pseudomonadati</taxon>
        <taxon>Bacteroidota</taxon>
        <taxon>Sphingobacteriia</taxon>
        <taxon>Sphingobacteriales</taxon>
        <taxon>Sphingobacteriaceae</taxon>
        <taxon>Pedobacter</taxon>
    </lineage>
</organism>
<dbReference type="Proteomes" id="UP000071561">
    <property type="component" value="Chromosome"/>
</dbReference>
<keyword evidence="2" id="KW-0645">Protease</keyword>
<dbReference type="EMBL" id="CP014504">
    <property type="protein sequence ID" value="AMP99017.1"/>
    <property type="molecule type" value="Genomic_DNA"/>
</dbReference>
<dbReference type="GO" id="GO:0006508">
    <property type="term" value="P:proteolysis"/>
    <property type="evidence" value="ECO:0007669"/>
    <property type="project" value="UniProtKB-KW"/>
</dbReference>
<gene>
    <name evidence="2" type="ORF">AY601_2116</name>
</gene>
<dbReference type="OrthoDB" id="711001at2"/>
<keyword evidence="3" id="KW-1185">Reference proteome</keyword>
<dbReference type="AlphaFoldDB" id="A0A127VCT2"/>
<keyword evidence="2" id="KW-0378">Hydrolase</keyword>
<reference evidence="2 3" key="1">
    <citation type="submission" date="2016-03" db="EMBL/GenBank/DDBJ databases">
        <title>Complete genome sequence of Pedobacter cryoconitis PAMC 27485.</title>
        <authorList>
            <person name="Lee J."/>
            <person name="Kim O.-S."/>
        </authorList>
    </citation>
    <scope>NUCLEOTIDE SEQUENCE [LARGE SCALE GENOMIC DNA]</scope>
    <source>
        <strain evidence="2 3">PAMC 27485</strain>
    </source>
</reference>
<dbReference type="Gene3D" id="2.60.40.2970">
    <property type="match status" value="1"/>
</dbReference>
<name>A0A127VCT2_9SPHI</name>
<sequence length="175" mass="19171" precursor="true">MKSIIPLLSAAVIAFSSCSHQTSTSSARKVKEDAATNKAWKRPVGKSIYAVLQIKNTIKVGDSVKLKFTVYNPTDSVQQFCKWHTPFEPLISKYLDVKEANGEEANYQGAMAKRMMPPPASSYQKVNPGDSLSIEVDLLKGYAVKKPGKYAITYNGEGMSGLAVKDSVVFNYVKP</sequence>
<protein>
    <submittedName>
        <fullName evidence="2">Extracellular protease</fullName>
    </submittedName>
</protein>
<accession>A0A127VCT2</accession>
<feature type="chain" id="PRO_5007280407" evidence="1">
    <location>
        <begin position="22"/>
        <end position="175"/>
    </location>
</feature>
<dbReference type="RefSeq" id="WP_068400323.1">
    <property type="nucleotide sequence ID" value="NZ_CP014504.1"/>
</dbReference>
<feature type="signal peptide" evidence="1">
    <location>
        <begin position="1"/>
        <end position="21"/>
    </location>
</feature>
<evidence type="ECO:0000256" key="1">
    <source>
        <dbReference type="SAM" id="SignalP"/>
    </source>
</evidence>
<dbReference type="PROSITE" id="PS51257">
    <property type="entry name" value="PROKAR_LIPOPROTEIN"/>
    <property type="match status" value="1"/>
</dbReference>
<evidence type="ECO:0000313" key="3">
    <source>
        <dbReference type="Proteomes" id="UP000071561"/>
    </source>
</evidence>
<dbReference type="KEGG" id="pcm:AY601_2116"/>
<evidence type="ECO:0000313" key="2">
    <source>
        <dbReference type="EMBL" id="AMP99017.1"/>
    </source>
</evidence>
<proteinExistence type="predicted"/>
<keyword evidence="1" id="KW-0732">Signal</keyword>
<dbReference type="GO" id="GO:0008233">
    <property type="term" value="F:peptidase activity"/>
    <property type="evidence" value="ECO:0007669"/>
    <property type="project" value="UniProtKB-KW"/>
</dbReference>
<dbReference type="PATRIC" id="fig|188932.3.peg.2218"/>